<dbReference type="GO" id="GO:0016460">
    <property type="term" value="C:myosin II complex"/>
    <property type="evidence" value="ECO:0007669"/>
    <property type="project" value="TreeGrafter"/>
</dbReference>
<dbReference type="FunFam" id="1.10.238.10:FF:000034">
    <property type="entry name" value="Calmodulin"/>
    <property type="match status" value="1"/>
</dbReference>
<comment type="caution">
    <text evidence="6">The sequence shown here is derived from an EMBL/GenBank/DDBJ whole genome shotgun (WGS) entry which is preliminary data.</text>
</comment>
<evidence type="ECO:0000313" key="6">
    <source>
        <dbReference type="EMBL" id="OMO68959.1"/>
    </source>
</evidence>
<sequence>MKTKKLHHNGCQHSNIDGSDWRWWSCCWSLRRIPTRRKMKGTDQRRSLRKLSGCLTRTRMVVELHHVMINLGEKLTDEEVDEMIREAEVDGHWKINYKEFVKVMMAK</sequence>
<dbReference type="AlphaFoldDB" id="A0A1R3HF31"/>
<keyword evidence="4" id="KW-0106">Calcium</keyword>
<dbReference type="PROSITE" id="PS50222">
    <property type="entry name" value="EF_HAND_2"/>
    <property type="match status" value="1"/>
</dbReference>
<keyword evidence="3" id="KW-0677">Repeat</keyword>
<accession>A0A1R3HF31</accession>
<dbReference type="InterPro" id="IPR050230">
    <property type="entry name" value="CALM/Myosin/TropC-like"/>
</dbReference>
<keyword evidence="2" id="KW-0479">Metal-binding</keyword>
<comment type="similarity">
    <text evidence="1">Belongs to the calmodulin family.</text>
</comment>
<dbReference type="Gene3D" id="1.10.238.10">
    <property type="entry name" value="EF-hand"/>
    <property type="match status" value="1"/>
</dbReference>
<reference evidence="7" key="1">
    <citation type="submission" date="2013-09" db="EMBL/GenBank/DDBJ databases">
        <title>Corchorus olitorius genome sequencing.</title>
        <authorList>
            <person name="Alam M."/>
            <person name="Haque M.S."/>
            <person name="Islam M.S."/>
            <person name="Emdad E.M."/>
            <person name="Islam M.M."/>
            <person name="Ahmed B."/>
            <person name="Halim A."/>
            <person name="Hossen Q.M.M."/>
            <person name="Hossain M.Z."/>
            <person name="Ahmed R."/>
            <person name="Khan M.M."/>
            <person name="Islam R."/>
            <person name="Rashid M.M."/>
            <person name="Khan S.A."/>
            <person name="Rahman M.S."/>
            <person name="Alam M."/>
            <person name="Yahiya A.S."/>
            <person name="Khan M.S."/>
            <person name="Azam M.S."/>
            <person name="Haque T."/>
            <person name="Lashkar M.Z.H."/>
            <person name="Akhand A.I."/>
            <person name="Morshed G."/>
            <person name="Roy S."/>
            <person name="Uddin K.S."/>
            <person name="Rabeya T."/>
            <person name="Hossain A.S."/>
            <person name="Chowdhury A."/>
            <person name="Snigdha A.R."/>
            <person name="Mortoza M.S."/>
            <person name="Matin S.A."/>
            <person name="Hoque S.M.E."/>
            <person name="Islam M.K."/>
            <person name="Roy D.K."/>
            <person name="Haider R."/>
            <person name="Moosa M.M."/>
            <person name="Elias S.M."/>
            <person name="Hasan A.M."/>
            <person name="Jahan S."/>
            <person name="Shafiuddin M."/>
            <person name="Mahmood N."/>
            <person name="Shommy N.S."/>
        </authorList>
    </citation>
    <scope>NUCLEOTIDE SEQUENCE [LARGE SCALE GENOMIC DNA]</scope>
    <source>
        <strain evidence="7">cv. O-4</strain>
    </source>
</reference>
<dbReference type="InterPro" id="IPR011992">
    <property type="entry name" value="EF-hand-dom_pair"/>
</dbReference>
<dbReference type="InterPro" id="IPR002048">
    <property type="entry name" value="EF_hand_dom"/>
</dbReference>
<evidence type="ECO:0000313" key="7">
    <source>
        <dbReference type="Proteomes" id="UP000187203"/>
    </source>
</evidence>
<dbReference type="PANTHER" id="PTHR23048">
    <property type="entry name" value="MYOSIN LIGHT CHAIN 1, 3"/>
    <property type="match status" value="1"/>
</dbReference>
<organism evidence="6 7">
    <name type="scientific">Corchorus olitorius</name>
    <dbReference type="NCBI Taxonomy" id="93759"/>
    <lineage>
        <taxon>Eukaryota</taxon>
        <taxon>Viridiplantae</taxon>
        <taxon>Streptophyta</taxon>
        <taxon>Embryophyta</taxon>
        <taxon>Tracheophyta</taxon>
        <taxon>Spermatophyta</taxon>
        <taxon>Magnoliopsida</taxon>
        <taxon>eudicotyledons</taxon>
        <taxon>Gunneridae</taxon>
        <taxon>Pentapetalae</taxon>
        <taxon>rosids</taxon>
        <taxon>malvids</taxon>
        <taxon>Malvales</taxon>
        <taxon>Malvaceae</taxon>
        <taxon>Grewioideae</taxon>
        <taxon>Apeibeae</taxon>
        <taxon>Corchorus</taxon>
    </lineage>
</organism>
<dbReference type="EMBL" id="AWUE01020319">
    <property type="protein sequence ID" value="OMO68959.1"/>
    <property type="molecule type" value="Genomic_DNA"/>
</dbReference>
<dbReference type="Proteomes" id="UP000187203">
    <property type="component" value="Unassembled WGS sequence"/>
</dbReference>
<evidence type="ECO:0000256" key="4">
    <source>
        <dbReference type="ARBA" id="ARBA00022837"/>
    </source>
</evidence>
<dbReference type="SUPFAM" id="SSF47473">
    <property type="entry name" value="EF-hand"/>
    <property type="match status" value="1"/>
</dbReference>
<evidence type="ECO:0000256" key="2">
    <source>
        <dbReference type="ARBA" id="ARBA00022723"/>
    </source>
</evidence>
<feature type="domain" description="EF-hand" evidence="5">
    <location>
        <begin position="75"/>
        <end position="107"/>
    </location>
</feature>
<dbReference type="OrthoDB" id="26525at2759"/>
<dbReference type="STRING" id="93759.A0A1R3HF31"/>
<keyword evidence="7" id="KW-1185">Reference proteome</keyword>
<dbReference type="CDD" id="cd00051">
    <property type="entry name" value="EFh"/>
    <property type="match status" value="1"/>
</dbReference>
<evidence type="ECO:0000256" key="1">
    <source>
        <dbReference type="ARBA" id="ARBA00009763"/>
    </source>
</evidence>
<name>A0A1R3HF31_9ROSI</name>
<evidence type="ECO:0000256" key="3">
    <source>
        <dbReference type="ARBA" id="ARBA00022737"/>
    </source>
</evidence>
<dbReference type="GO" id="GO:0005509">
    <property type="term" value="F:calcium ion binding"/>
    <property type="evidence" value="ECO:0007669"/>
    <property type="project" value="InterPro"/>
</dbReference>
<gene>
    <name evidence="6" type="ORF">COLO4_29321</name>
</gene>
<proteinExistence type="inferred from homology"/>
<evidence type="ECO:0000259" key="5">
    <source>
        <dbReference type="PROSITE" id="PS50222"/>
    </source>
</evidence>
<protein>
    <recommendedName>
        <fullName evidence="5">EF-hand domain-containing protein</fullName>
    </recommendedName>
</protein>
<dbReference type="PANTHER" id="PTHR23048:SF53">
    <property type="entry name" value="CALMODULIN"/>
    <property type="match status" value="1"/>
</dbReference>